<accession>A0A8X7TGG3</accession>
<evidence type="ECO:0000313" key="1">
    <source>
        <dbReference type="EMBL" id="KAG2240857.1"/>
    </source>
</evidence>
<evidence type="ECO:0000313" key="2">
    <source>
        <dbReference type="Proteomes" id="UP000886595"/>
    </source>
</evidence>
<comment type="caution">
    <text evidence="1">The sequence shown here is derived from an EMBL/GenBank/DDBJ whole genome shotgun (WGS) entry which is preliminary data.</text>
</comment>
<dbReference type="EMBL" id="JAAMPC010001405">
    <property type="protein sequence ID" value="KAG2240857.1"/>
    <property type="molecule type" value="Genomic_DNA"/>
</dbReference>
<name>A0A8X7TGG3_BRACI</name>
<gene>
    <name evidence="1" type="ORF">Bca52824_090447</name>
</gene>
<proteinExistence type="predicted"/>
<organism evidence="1 2">
    <name type="scientific">Brassica carinata</name>
    <name type="common">Ethiopian mustard</name>
    <name type="synonym">Abyssinian cabbage</name>
    <dbReference type="NCBI Taxonomy" id="52824"/>
    <lineage>
        <taxon>Eukaryota</taxon>
        <taxon>Viridiplantae</taxon>
        <taxon>Streptophyta</taxon>
        <taxon>Embryophyta</taxon>
        <taxon>Tracheophyta</taxon>
        <taxon>Spermatophyta</taxon>
        <taxon>Magnoliopsida</taxon>
        <taxon>eudicotyledons</taxon>
        <taxon>Gunneridae</taxon>
        <taxon>Pentapetalae</taxon>
        <taxon>rosids</taxon>
        <taxon>malvids</taxon>
        <taxon>Brassicales</taxon>
        <taxon>Brassicaceae</taxon>
        <taxon>Brassiceae</taxon>
        <taxon>Brassica</taxon>
    </lineage>
</organism>
<reference evidence="1 2" key="1">
    <citation type="submission" date="2020-02" db="EMBL/GenBank/DDBJ databases">
        <authorList>
            <person name="Ma Q."/>
            <person name="Huang Y."/>
            <person name="Song X."/>
            <person name="Pei D."/>
        </authorList>
    </citation>
    <scope>NUCLEOTIDE SEQUENCE [LARGE SCALE GENOMIC DNA]</scope>
    <source>
        <strain evidence="1">Sxm20200214</strain>
        <tissue evidence="1">Leaf</tissue>
    </source>
</reference>
<protein>
    <submittedName>
        <fullName evidence="1">Uncharacterized protein</fullName>
    </submittedName>
</protein>
<keyword evidence="2" id="KW-1185">Reference proteome</keyword>
<dbReference type="AlphaFoldDB" id="A0A8X7TGG3"/>
<sequence>MAFSHGLSTFLLSIKGVPHLLVKMKPLKERAFPLLMELATWKHEERSGLYSLRYKKVHMMCSLFIINLSKRGRLYPLGMVAGVYVDTQGEWSSPKLIEAHFKLGPILNPSLRSKVSHLMILLLNDLYYSRSLQRLLRRTINRAKSVAYLGKRLFRAVLASSFDLDKQPLGDRCDTYRDYLREDQVESQAVLVPKMSRVDGTAGHTDSTDRKDPKHILSTFEEILRCAMSGYKVYGPNIIRTLPWRNLGRQVMKKHG</sequence>
<dbReference type="Proteomes" id="UP000886595">
    <property type="component" value="Unassembled WGS sequence"/>
</dbReference>